<dbReference type="OrthoDB" id="1939609at2759"/>
<feature type="domain" description="RNase H type-1" evidence="1">
    <location>
        <begin position="215"/>
        <end position="324"/>
    </location>
</feature>
<dbReference type="AlphaFoldDB" id="A0A7J6WLN2"/>
<keyword evidence="3" id="KW-0808">Transferase</keyword>
<keyword evidence="3" id="KW-0695">RNA-directed DNA polymerase</keyword>
<dbReference type="Pfam" id="PF13456">
    <property type="entry name" value="RVT_3"/>
    <property type="match status" value="1"/>
</dbReference>
<protein>
    <submittedName>
        <fullName evidence="3">Reverse transcriptase zinc-binding domain</fullName>
    </submittedName>
</protein>
<comment type="caution">
    <text evidence="3">The sequence shown here is derived from an EMBL/GenBank/DDBJ whole genome shotgun (WGS) entry which is preliminary data.</text>
</comment>
<dbReference type="PANTHER" id="PTHR47723:SF19">
    <property type="entry name" value="POLYNUCLEOTIDYL TRANSFERASE, RIBONUCLEASE H-LIKE SUPERFAMILY PROTEIN"/>
    <property type="match status" value="1"/>
</dbReference>
<sequence>MIPNTNIWNAHLLLSLFDQTIINHILNIIPGVNYSTDKLQWLHTKKGLDTVKSMYNSLINNSDNPNNIFSKTCLRIWKNKAPPRADLFTLKCFNNLVPVKERLGQHINIPSLSSPFCDFQYETLHHLLLDCPYSQAVWFLTNINFRLVHFKNLPTSDWISLCSVLLKIGLLTLIYGHLSALLQPVGIYGNKGAIRLLITGCSDLINLHQSLINSFSDSETHIGIRIVIRDSKGTFISAGANSGNVGNSEEGECTGLLAATIWARIKQVKHLEIETDHRGAAEALNGRSSNLTWGTYFLLVEVISMFKYFTVIKIKHCNKEGNCTTHLFESQANLSFMVSHSYSSPPSWLTGQLEKDMVLCNLNLP</sequence>
<dbReference type="InterPro" id="IPR026960">
    <property type="entry name" value="RVT-Znf"/>
</dbReference>
<reference evidence="3 4" key="1">
    <citation type="submission" date="2020-06" db="EMBL/GenBank/DDBJ databases">
        <title>Transcriptomic and genomic resources for Thalictrum thalictroides and T. hernandezii: Facilitating candidate gene discovery in an emerging model plant lineage.</title>
        <authorList>
            <person name="Arias T."/>
            <person name="Riano-Pachon D.M."/>
            <person name="Di Stilio V.S."/>
        </authorList>
    </citation>
    <scope>NUCLEOTIDE SEQUENCE [LARGE SCALE GENOMIC DNA]</scope>
    <source>
        <strain evidence="4">cv. WT478/WT964</strain>
        <tissue evidence="3">Leaves</tissue>
    </source>
</reference>
<dbReference type="Gene3D" id="3.30.420.10">
    <property type="entry name" value="Ribonuclease H-like superfamily/Ribonuclease H"/>
    <property type="match status" value="1"/>
</dbReference>
<evidence type="ECO:0000259" key="2">
    <source>
        <dbReference type="Pfam" id="PF13966"/>
    </source>
</evidence>
<dbReference type="Proteomes" id="UP000554482">
    <property type="component" value="Unassembled WGS sequence"/>
</dbReference>
<keyword evidence="4" id="KW-1185">Reference proteome</keyword>
<evidence type="ECO:0000259" key="1">
    <source>
        <dbReference type="Pfam" id="PF13456"/>
    </source>
</evidence>
<keyword evidence="3" id="KW-0548">Nucleotidyltransferase</keyword>
<organism evidence="3 4">
    <name type="scientific">Thalictrum thalictroides</name>
    <name type="common">Rue-anemone</name>
    <name type="synonym">Anemone thalictroides</name>
    <dbReference type="NCBI Taxonomy" id="46969"/>
    <lineage>
        <taxon>Eukaryota</taxon>
        <taxon>Viridiplantae</taxon>
        <taxon>Streptophyta</taxon>
        <taxon>Embryophyta</taxon>
        <taxon>Tracheophyta</taxon>
        <taxon>Spermatophyta</taxon>
        <taxon>Magnoliopsida</taxon>
        <taxon>Ranunculales</taxon>
        <taxon>Ranunculaceae</taxon>
        <taxon>Thalictroideae</taxon>
        <taxon>Thalictrum</taxon>
    </lineage>
</organism>
<dbReference type="InterPro" id="IPR002156">
    <property type="entry name" value="RNaseH_domain"/>
</dbReference>
<proteinExistence type="predicted"/>
<dbReference type="Pfam" id="PF13966">
    <property type="entry name" value="zf-RVT"/>
    <property type="match status" value="1"/>
</dbReference>
<dbReference type="GO" id="GO:0003676">
    <property type="term" value="F:nucleic acid binding"/>
    <property type="evidence" value="ECO:0007669"/>
    <property type="project" value="InterPro"/>
</dbReference>
<dbReference type="CDD" id="cd06222">
    <property type="entry name" value="RNase_H_like"/>
    <property type="match status" value="1"/>
</dbReference>
<dbReference type="GO" id="GO:0003964">
    <property type="term" value="F:RNA-directed DNA polymerase activity"/>
    <property type="evidence" value="ECO:0007669"/>
    <property type="project" value="UniProtKB-KW"/>
</dbReference>
<accession>A0A7J6WLN2</accession>
<dbReference type="InterPro" id="IPR044730">
    <property type="entry name" value="RNase_H-like_dom_plant"/>
</dbReference>
<evidence type="ECO:0000313" key="4">
    <source>
        <dbReference type="Proteomes" id="UP000554482"/>
    </source>
</evidence>
<dbReference type="PANTHER" id="PTHR47723">
    <property type="entry name" value="OS05G0353850 PROTEIN"/>
    <property type="match status" value="1"/>
</dbReference>
<dbReference type="InterPro" id="IPR036397">
    <property type="entry name" value="RNaseH_sf"/>
</dbReference>
<gene>
    <name evidence="3" type="ORF">FRX31_012566</name>
</gene>
<evidence type="ECO:0000313" key="3">
    <source>
        <dbReference type="EMBL" id="KAF5197847.1"/>
    </source>
</evidence>
<feature type="domain" description="Reverse transcriptase zinc-binding" evidence="2">
    <location>
        <begin position="50"/>
        <end position="138"/>
    </location>
</feature>
<dbReference type="EMBL" id="JABWDY010014124">
    <property type="protein sequence ID" value="KAF5197847.1"/>
    <property type="molecule type" value="Genomic_DNA"/>
</dbReference>
<dbReference type="GO" id="GO:0004523">
    <property type="term" value="F:RNA-DNA hybrid ribonuclease activity"/>
    <property type="evidence" value="ECO:0007669"/>
    <property type="project" value="InterPro"/>
</dbReference>
<name>A0A7J6WLN2_THATH</name>
<dbReference type="InterPro" id="IPR053151">
    <property type="entry name" value="RNase_H-like"/>
</dbReference>